<sequence length="131" mass="14916">MPSSLIQRPASVHTDERTDGQPTYTWEVNWPAFTVFFCEAVRCITGFIGAVSPHSVSTTAQRLSDLKWLSVESMDNTHLDRLETFIRDAPLLDESVERKVVAEKKNRINESLSQTDPNSRICLYILFVKTI</sequence>
<dbReference type="EMBL" id="KV427641">
    <property type="protein sequence ID" value="KZT03766.1"/>
    <property type="molecule type" value="Genomic_DNA"/>
</dbReference>
<dbReference type="Proteomes" id="UP000076871">
    <property type="component" value="Unassembled WGS sequence"/>
</dbReference>
<evidence type="ECO:0000313" key="1">
    <source>
        <dbReference type="EMBL" id="KZT03766.1"/>
    </source>
</evidence>
<dbReference type="InParanoid" id="A0A165CYS0"/>
<proteinExistence type="predicted"/>
<dbReference type="RefSeq" id="XP_040761506.1">
    <property type="nucleotide sequence ID" value="XM_040907208.1"/>
</dbReference>
<accession>A0A165CYS0</accession>
<dbReference type="GeneID" id="63824237"/>
<name>A0A165CYS0_9APHY</name>
<keyword evidence="2" id="KW-1185">Reference proteome</keyword>
<gene>
    <name evidence="1" type="ORF">LAESUDRAFT_715939</name>
</gene>
<dbReference type="AlphaFoldDB" id="A0A165CYS0"/>
<organism evidence="1 2">
    <name type="scientific">Laetiporus sulphureus 93-53</name>
    <dbReference type="NCBI Taxonomy" id="1314785"/>
    <lineage>
        <taxon>Eukaryota</taxon>
        <taxon>Fungi</taxon>
        <taxon>Dikarya</taxon>
        <taxon>Basidiomycota</taxon>
        <taxon>Agaricomycotina</taxon>
        <taxon>Agaricomycetes</taxon>
        <taxon>Polyporales</taxon>
        <taxon>Laetiporus</taxon>
    </lineage>
</organism>
<protein>
    <submittedName>
        <fullName evidence="1">Uncharacterized protein</fullName>
    </submittedName>
</protein>
<evidence type="ECO:0000313" key="2">
    <source>
        <dbReference type="Proteomes" id="UP000076871"/>
    </source>
</evidence>
<reference evidence="1 2" key="1">
    <citation type="journal article" date="2016" name="Mol. Biol. Evol.">
        <title>Comparative Genomics of Early-Diverging Mushroom-Forming Fungi Provides Insights into the Origins of Lignocellulose Decay Capabilities.</title>
        <authorList>
            <person name="Nagy L.G."/>
            <person name="Riley R."/>
            <person name="Tritt A."/>
            <person name="Adam C."/>
            <person name="Daum C."/>
            <person name="Floudas D."/>
            <person name="Sun H."/>
            <person name="Yadav J.S."/>
            <person name="Pangilinan J."/>
            <person name="Larsson K.H."/>
            <person name="Matsuura K."/>
            <person name="Barry K."/>
            <person name="Labutti K."/>
            <person name="Kuo R."/>
            <person name="Ohm R.A."/>
            <person name="Bhattacharya S.S."/>
            <person name="Shirouzu T."/>
            <person name="Yoshinaga Y."/>
            <person name="Martin F.M."/>
            <person name="Grigoriev I.V."/>
            <person name="Hibbett D.S."/>
        </authorList>
    </citation>
    <scope>NUCLEOTIDE SEQUENCE [LARGE SCALE GENOMIC DNA]</scope>
    <source>
        <strain evidence="1 2">93-53</strain>
    </source>
</reference>